<sequence length="93" mass="10610">MSTCRPFKDAIDFKEIKSQRKDIDISIEVKRERIQRCPEDRAEVEKAIAELQAQIPALDAILAKEPPLPELPPKVLLIKVTGVFRAGFHFVQE</sequence>
<dbReference type="AlphaFoldDB" id="A0A0F7LK31"/>
<reference evidence="2" key="2">
    <citation type="submission" date="2015-03" db="EMBL/GenBank/DDBJ databases">
        <title>Genome sequence of Azospirillum thiophilum strain DSM 21654T.</title>
        <authorList>
            <person name="Kwak Y."/>
            <person name="Shin J.-H."/>
        </authorList>
    </citation>
    <scope>NUCLEOTIDE SEQUENCE [LARGE SCALE GENOMIC DNA]</scope>
    <source>
        <strain evidence="2">DSM 15199</strain>
    </source>
</reference>
<dbReference type="PATRIC" id="fig|230089.6.peg.233"/>
<gene>
    <name evidence="1" type="ORF">VY86_00975</name>
</gene>
<proteinExistence type="predicted"/>
<organism evidence="1 2">
    <name type="scientific">Photorhabdus thracensis</name>
    <dbReference type="NCBI Taxonomy" id="230089"/>
    <lineage>
        <taxon>Bacteria</taxon>
        <taxon>Pseudomonadati</taxon>
        <taxon>Pseudomonadota</taxon>
        <taxon>Gammaproteobacteria</taxon>
        <taxon>Enterobacterales</taxon>
        <taxon>Morganellaceae</taxon>
        <taxon>Photorhabdus</taxon>
    </lineage>
</organism>
<protein>
    <submittedName>
        <fullName evidence="1">Uncharacterized protein</fullName>
    </submittedName>
</protein>
<keyword evidence="2" id="KW-1185">Reference proteome</keyword>
<accession>A0A0F7LK31</accession>
<dbReference type="Proteomes" id="UP000034866">
    <property type="component" value="Chromosome"/>
</dbReference>
<dbReference type="RefSeq" id="WP_046973610.1">
    <property type="nucleotide sequence ID" value="NZ_CAWQPG010000061.1"/>
</dbReference>
<reference evidence="1 2" key="1">
    <citation type="journal article" date="2015" name="J. Biotechnol.">
        <title>Complete genome sequence of Photorhabdus temperata subsp. thracensis 39-8(T), an entomopathogenic bacterium for the improved commercial bioinsecticide.</title>
        <authorList>
            <person name="Kwak Y."/>
            <person name="Shin J.H."/>
        </authorList>
    </citation>
    <scope>NUCLEOTIDE SEQUENCE [LARGE SCALE GENOMIC DNA]</scope>
    <source>
        <strain evidence="1 2">DSM 15199</strain>
    </source>
</reference>
<evidence type="ECO:0000313" key="1">
    <source>
        <dbReference type="EMBL" id="AKH62147.1"/>
    </source>
</evidence>
<dbReference type="EMBL" id="CP011104">
    <property type="protein sequence ID" value="AKH62147.1"/>
    <property type="molecule type" value="Genomic_DNA"/>
</dbReference>
<evidence type="ECO:0000313" key="2">
    <source>
        <dbReference type="Proteomes" id="UP000034866"/>
    </source>
</evidence>
<name>A0A0F7LK31_9GAMM</name>
<dbReference type="KEGG" id="ptt:VY86_00975"/>